<feature type="region of interest" description="Disordered" evidence="1">
    <location>
        <begin position="92"/>
        <end position="177"/>
    </location>
</feature>
<dbReference type="Proteomes" id="UP000244722">
    <property type="component" value="Unassembled WGS sequence"/>
</dbReference>
<organism evidence="2 3">
    <name type="scientific">Tuber borchii</name>
    <name type="common">White truffle</name>
    <dbReference type="NCBI Taxonomy" id="42251"/>
    <lineage>
        <taxon>Eukaryota</taxon>
        <taxon>Fungi</taxon>
        <taxon>Dikarya</taxon>
        <taxon>Ascomycota</taxon>
        <taxon>Pezizomycotina</taxon>
        <taxon>Pezizomycetes</taxon>
        <taxon>Pezizales</taxon>
        <taxon>Tuberaceae</taxon>
        <taxon>Tuber</taxon>
    </lineage>
</organism>
<dbReference type="AlphaFoldDB" id="A0A2T6ZA90"/>
<feature type="compositionally biased region" description="Basic and acidic residues" evidence="1">
    <location>
        <begin position="197"/>
        <end position="222"/>
    </location>
</feature>
<proteinExistence type="predicted"/>
<feature type="compositionally biased region" description="Basic and acidic residues" evidence="1">
    <location>
        <begin position="150"/>
        <end position="163"/>
    </location>
</feature>
<comment type="caution">
    <text evidence="2">The sequence shown here is derived from an EMBL/GenBank/DDBJ whole genome shotgun (WGS) entry which is preliminary data.</text>
</comment>
<feature type="region of interest" description="Disordered" evidence="1">
    <location>
        <begin position="197"/>
        <end position="241"/>
    </location>
</feature>
<dbReference type="EMBL" id="NESQ01000565">
    <property type="protein sequence ID" value="PUU72344.1"/>
    <property type="molecule type" value="Genomic_DNA"/>
</dbReference>
<gene>
    <name evidence="2" type="ORF">B9Z19DRAFT_1137914</name>
</gene>
<evidence type="ECO:0000313" key="3">
    <source>
        <dbReference type="Proteomes" id="UP000244722"/>
    </source>
</evidence>
<accession>A0A2T6ZA90</accession>
<sequence>MGQYPPAWLAAPSWANTPPWWFNSPPYWYNTVPQSYNTPPSYASYDSAVIKCPPPVIHCPSPTIIQCAALTVQATPAGQDLAHPSLNQDLPARLATEDPPLPLSQHPSPHAAQPQEAPTPDAQSHLTAEDSSRRLLQHPPPNTVQPQEVPAHHAESKNEDPVTKGESGLPKLGPGGSMAARAKALVGQHFGQILDGQTRKYWEKSNKSDKSEGGGGDTDGRAVEGGSGAGEKDMVLVGKHS</sequence>
<name>A0A2T6ZA90_TUBBO</name>
<protein>
    <submittedName>
        <fullName evidence="2">Uncharacterized protein</fullName>
    </submittedName>
</protein>
<reference evidence="2 3" key="1">
    <citation type="submission" date="2017-04" db="EMBL/GenBank/DDBJ databases">
        <title>Draft genome sequence of Tuber borchii Vittad., a whitish edible truffle.</title>
        <authorList>
            <consortium name="DOE Joint Genome Institute"/>
            <person name="Murat C."/>
            <person name="Kuo A."/>
            <person name="Barry K.W."/>
            <person name="Clum A."/>
            <person name="Dockter R.B."/>
            <person name="Fauchery L."/>
            <person name="Iotti M."/>
            <person name="Kohler A."/>
            <person name="Labutti K."/>
            <person name="Lindquist E.A."/>
            <person name="Lipzen A."/>
            <person name="Ohm R.A."/>
            <person name="Wang M."/>
            <person name="Grigoriev I.V."/>
            <person name="Zambonelli A."/>
            <person name="Martin F.M."/>
        </authorList>
    </citation>
    <scope>NUCLEOTIDE SEQUENCE [LARGE SCALE GENOMIC DNA]</scope>
    <source>
        <strain evidence="2 3">Tbo3840</strain>
    </source>
</reference>
<evidence type="ECO:0000256" key="1">
    <source>
        <dbReference type="SAM" id="MobiDB-lite"/>
    </source>
</evidence>
<keyword evidence="3" id="KW-1185">Reference proteome</keyword>
<evidence type="ECO:0000313" key="2">
    <source>
        <dbReference type="EMBL" id="PUU72344.1"/>
    </source>
</evidence>